<dbReference type="Gene3D" id="3.40.50.720">
    <property type="entry name" value="NAD(P)-binding Rossmann-like Domain"/>
    <property type="match status" value="2"/>
</dbReference>
<evidence type="ECO:0000256" key="1">
    <source>
        <dbReference type="ARBA" id="ARBA00005854"/>
    </source>
</evidence>
<dbReference type="GO" id="GO:0016616">
    <property type="term" value="F:oxidoreductase activity, acting on the CH-OH group of donors, NAD or NADP as acceptor"/>
    <property type="evidence" value="ECO:0007669"/>
    <property type="project" value="InterPro"/>
</dbReference>
<dbReference type="PANTHER" id="PTHR43761:SF1">
    <property type="entry name" value="D-ISOMER SPECIFIC 2-HYDROXYACID DEHYDROGENASE CATALYTIC DOMAIN-CONTAINING PROTEIN-RELATED"/>
    <property type="match status" value="1"/>
</dbReference>
<accession>A0A5K7SC44</accession>
<dbReference type="Proteomes" id="UP001193389">
    <property type="component" value="Chromosome"/>
</dbReference>
<dbReference type="GO" id="GO:0051287">
    <property type="term" value="F:NAD binding"/>
    <property type="evidence" value="ECO:0007669"/>
    <property type="project" value="InterPro"/>
</dbReference>
<dbReference type="SUPFAM" id="SSF51735">
    <property type="entry name" value="NAD(P)-binding Rossmann-fold domains"/>
    <property type="match status" value="1"/>
</dbReference>
<dbReference type="SUPFAM" id="SSF52283">
    <property type="entry name" value="Formate/glycerate dehydrogenase catalytic domain-like"/>
    <property type="match status" value="1"/>
</dbReference>
<evidence type="ECO:0000259" key="5">
    <source>
        <dbReference type="Pfam" id="PF00389"/>
    </source>
</evidence>
<evidence type="ECO:0000256" key="4">
    <source>
        <dbReference type="RuleBase" id="RU003719"/>
    </source>
</evidence>
<dbReference type="InterPro" id="IPR006139">
    <property type="entry name" value="D-isomer_2_OHA_DH_cat_dom"/>
</dbReference>
<evidence type="ECO:0000313" key="7">
    <source>
        <dbReference type="EMBL" id="BBE19049.1"/>
    </source>
</evidence>
<evidence type="ECO:0000313" key="8">
    <source>
        <dbReference type="Proteomes" id="UP001193389"/>
    </source>
</evidence>
<dbReference type="KEGG" id="anf:AQPE_3222"/>
<dbReference type="Pfam" id="PF02826">
    <property type="entry name" value="2-Hacid_dh_C"/>
    <property type="match status" value="1"/>
</dbReference>
<dbReference type="RefSeq" id="WP_318347322.1">
    <property type="nucleotide sequence ID" value="NZ_AP018694.1"/>
</dbReference>
<comment type="similarity">
    <text evidence="1 4">Belongs to the D-isomer specific 2-hydroxyacid dehydrogenase family.</text>
</comment>
<evidence type="ECO:0000256" key="2">
    <source>
        <dbReference type="ARBA" id="ARBA00023002"/>
    </source>
</evidence>
<dbReference type="InterPro" id="IPR036291">
    <property type="entry name" value="NAD(P)-bd_dom_sf"/>
</dbReference>
<dbReference type="PANTHER" id="PTHR43761">
    <property type="entry name" value="D-ISOMER SPECIFIC 2-HYDROXYACID DEHYDROGENASE FAMILY PROTEIN (AFU_ORTHOLOGUE AFUA_1G13630)"/>
    <property type="match status" value="1"/>
</dbReference>
<dbReference type="InterPro" id="IPR050418">
    <property type="entry name" value="D-iso_2-hydroxyacid_DH_PdxB"/>
</dbReference>
<gene>
    <name evidence="7" type="ORF">AQPE_3222</name>
</gene>
<keyword evidence="3" id="KW-0520">NAD</keyword>
<proteinExistence type="inferred from homology"/>
<protein>
    <submittedName>
        <fullName evidence="7">D-3-phosphoglycerate dehydrogenase</fullName>
    </submittedName>
</protein>
<keyword evidence="8" id="KW-1185">Reference proteome</keyword>
<feature type="domain" description="D-isomer specific 2-hydroxyacid dehydrogenase catalytic" evidence="5">
    <location>
        <begin position="26"/>
        <end position="297"/>
    </location>
</feature>
<dbReference type="EMBL" id="AP018694">
    <property type="protein sequence ID" value="BBE19049.1"/>
    <property type="molecule type" value="Genomic_DNA"/>
</dbReference>
<dbReference type="AlphaFoldDB" id="A0A5K7SC44"/>
<keyword evidence="2 4" id="KW-0560">Oxidoreductase</keyword>
<dbReference type="InterPro" id="IPR006140">
    <property type="entry name" value="D-isomer_DH_NAD-bd"/>
</dbReference>
<feature type="domain" description="D-isomer specific 2-hydroxyacid dehydrogenase NAD-binding" evidence="6">
    <location>
        <begin position="128"/>
        <end position="271"/>
    </location>
</feature>
<reference evidence="7" key="1">
    <citation type="journal article" date="2020" name="Int. J. Syst. Evol. Microbiol.">
        <title>Aquipluma nitroreducens gen. nov. sp. nov., a novel facultatively anaerobic bacterium isolated from a freshwater lake.</title>
        <authorList>
            <person name="Watanabe M."/>
            <person name="Kojima H."/>
            <person name="Fukui M."/>
        </authorList>
    </citation>
    <scope>NUCLEOTIDE SEQUENCE</scope>
    <source>
        <strain evidence="7">MeG22</strain>
    </source>
</reference>
<evidence type="ECO:0000259" key="6">
    <source>
        <dbReference type="Pfam" id="PF02826"/>
    </source>
</evidence>
<evidence type="ECO:0000256" key="3">
    <source>
        <dbReference type="ARBA" id="ARBA00023027"/>
    </source>
</evidence>
<name>A0A5K7SC44_9BACT</name>
<sequence>MTFQKITIIDSCGLTPSVLEQITQLSKESIIIYNDFPNSDAEILNRIADSDCVLVSWHTKVNADVIKAAPNLKYIGMCCSLYDEKAANVDIAQAQKQGIVVKGVRDYGDDGTLEFIFAELIYLMKGLGNHQWQTENRELRGKTMGIIGMGTLGTMVARTAKHFGMNVFYFNRSRKLELEAEGFSFLSLNELLETCDVISTHLPKNSNVMGEAEFRHKKPNSILVNTSIGLTFDKKAFITWLSGDPTSFAIFDGPGVGEFSEEFSKYPNIIISDRSSGFTLEAQSRLSEKVLANMQDFRACCQ</sequence>
<dbReference type="Pfam" id="PF00389">
    <property type="entry name" value="2-Hacid_dh"/>
    <property type="match status" value="1"/>
</dbReference>
<organism evidence="7 8">
    <name type="scientific">Aquipluma nitroreducens</name>
    <dbReference type="NCBI Taxonomy" id="2010828"/>
    <lineage>
        <taxon>Bacteria</taxon>
        <taxon>Pseudomonadati</taxon>
        <taxon>Bacteroidota</taxon>
        <taxon>Bacteroidia</taxon>
        <taxon>Marinilabiliales</taxon>
        <taxon>Prolixibacteraceae</taxon>
        <taxon>Aquipluma</taxon>
    </lineage>
</organism>